<sequence>MEDINGRVVVLHGLDMQRAGISRTFNKGNKMCDKDCALLIYASQPKYKLPDEELTPLPDGVEHITSENANPTILQQANKSFIDLLPLPKSKVCHAEHSKIITSSPVKDELEKKEERKKATPQDVRKGKRNVVSDQKREKKYCDNRNM</sequence>
<protein>
    <submittedName>
        <fullName evidence="2">Uncharacterized protein</fullName>
    </submittedName>
</protein>
<organism evidence="2 3">
    <name type="scientific">Popillia japonica</name>
    <name type="common">Japanese beetle</name>
    <dbReference type="NCBI Taxonomy" id="7064"/>
    <lineage>
        <taxon>Eukaryota</taxon>
        <taxon>Metazoa</taxon>
        <taxon>Ecdysozoa</taxon>
        <taxon>Arthropoda</taxon>
        <taxon>Hexapoda</taxon>
        <taxon>Insecta</taxon>
        <taxon>Pterygota</taxon>
        <taxon>Neoptera</taxon>
        <taxon>Endopterygota</taxon>
        <taxon>Coleoptera</taxon>
        <taxon>Polyphaga</taxon>
        <taxon>Scarabaeiformia</taxon>
        <taxon>Scarabaeidae</taxon>
        <taxon>Rutelinae</taxon>
        <taxon>Popillia</taxon>
    </lineage>
</organism>
<name>A0AAW1MDD1_POPJA</name>
<reference evidence="2 3" key="1">
    <citation type="journal article" date="2024" name="BMC Genomics">
        <title>De novo assembly and annotation of Popillia japonica's genome with initial clues to its potential as an invasive pest.</title>
        <authorList>
            <person name="Cucini C."/>
            <person name="Boschi S."/>
            <person name="Funari R."/>
            <person name="Cardaioli E."/>
            <person name="Iannotti N."/>
            <person name="Marturano G."/>
            <person name="Paoli F."/>
            <person name="Bruttini M."/>
            <person name="Carapelli A."/>
            <person name="Frati F."/>
            <person name="Nardi F."/>
        </authorList>
    </citation>
    <scope>NUCLEOTIDE SEQUENCE [LARGE SCALE GENOMIC DNA]</scope>
    <source>
        <strain evidence="2">DMR45628</strain>
    </source>
</reference>
<feature type="region of interest" description="Disordered" evidence="1">
    <location>
        <begin position="104"/>
        <end position="147"/>
    </location>
</feature>
<dbReference type="AlphaFoldDB" id="A0AAW1MDD1"/>
<dbReference type="Proteomes" id="UP001458880">
    <property type="component" value="Unassembled WGS sequence"/>
</dbReference>
<keyword evidence="3" id="KW-1185">Reference proteome</keyword>
<feature type="compositionally biased region" description="Basic and acidic residues" evidence="1">
    <location>
        <begin position="134"/>
        <end position="147"/>
    </location>
</feature>
<dbReference type="EMBL" id="JASPKY010000062">
    <property type="protein sequence ID" value="KAK9744109.1"/>
    <property type="molecule type" value="Genomic_DNA"/>
</dbReference>
<comment type="caution">
    <text evidence="2">The sequence shown here is derived from an EMBL/GenBank/DDBJ whole genome shotgun (WGS) entry which is preliminary data.</text>
</comment>
<evidence type="ECO:0000313" key="3">
    <source>
        <dbReference type="Proteomes" id="UP001458880"/>
    </source>
</evidence>
<gene>
    <name evidence="2" type="ORF">QE152_g8081</name>
</gene>
<accession>A0AAW1MDD1</accession>
<evidence type="ECO:0000313" key="2">
    <source>
        <dbReference type="EMBL" id="KAK9744109.1"/>
    </source>
</evidence>
<feature type="compositionally biased region" description="Basic and acidic residues" evidence="1">
    <location>
        <begin position="106"/>
        <end position="125"/>
    </location>
</feature>
<proteinExistence type="predicted"/>
<evidence type="ECO:0000256" key="1">
    <source>
        <dbReference type="SAM" id="MobiDB-lite"/>
    </source>
</evidence>